<name>A0A2T0S2U7_9ACTN</name>
<keyword evidence="3" id="KW-1185">Reference proteome</keyword>
<dbReference type="Proteomes" id="UP000239209">
    <property type="component" value="Unassembled WGS sequence"/>
</dbReference>
<reference evidence="2 3" key="1">
    <citation type="submission" date="2018-03" db="EMBL/GenBank/DDBJ databases">
        <title>Genomic Encyclopedia of Archaeal and Bacterial Type Strains, Phase II (KMG-II): from individual species to whole genera.</title>
        <authorList>
            <person name="Goeker M."/>
        </authorList>
    </citation>
    <scope>NUCLEOTIDE SEQUENCE [LARGE SCALE GENOMIC DNA]</scope>
    <source>
        <strain evidence="2 3">DSM 45348</strain>
    </source>
</reference>
<dbReference type="InterPro" id="IPR036397">
    <property type="entry name" value="RNaseH_sf"/>
</dbReference>
<dbReference type="EMBL" id="PVZG01000010">
    <property type="protein sequence ID" value="PRY27730.1"/>
    <property type="molecule type" value="Genomic_DNA"/>
</dbReference>
<dbReference type="Pfam" id="PF13358">
    <property type="entry name" value="DDE_3"/>
    <property type="match status" value="1"/>
</dbReference>
<evidence type="ECO:0000313" key="3">
    <source>
        <dbReference type="Proteomes" id="UP000239209"/>
    </source>
</evidence>
<dbReference type="AlphaFoldDB" id="A0A2T0S2U7"/>
<gene>
    <name evidence="2" type="ORF">CLV70_110317</name>
</gene>
<proteinExistence type="predicted"/>
<dbReference type="GO" id="GO:0003676">
    <property type="term" value="F:nucleic acid binding"/>
    <property type="evidence" value="ECO:0007669"/>
    <property type="project" value="InterPro"/>
</dbReference>
<dbReference type="Gene3D" id="3.30.420.10">
    <property type="entry name" value="Ribonuclease H-like superfamily/Ribonuclease H"/>
    <property type="match status" value="1"/>
</dbReference>
<evidence type="ECO:0000259" key="1">
    <source>
        <dbReference type="Pfam" id="PF13358"/>
    </source>
</evidence>
<accession>A0A2T0S2U7</accession>
<feature type="domain" description="Tc1-like transposase DDE" evidence="1">
    <location>
        <begin position="7"/>
        <end position="152"/>
    </location>
</feature>
<protein>
    <submittedName>
        <fullName evidence="2">Putative transposase</fullName>
    </submittedName>
</protein>
<comment type="caution">
    <text evidence="2">The sequence shown here is derived from an EMBL/GenBank/DDBJ whole genome shotgun (WGS) entry which is preliminary data.</text>
</comment>
<dbReference type="InterPro" id="IPR038717">
    <property type="entry name" value="Tc1-like_DDE_dom"/>
</dbReference>
<sequence>RRLGAWICFADESGISLRPARARTWARRGTTPIVTVAGRGGRKLSLAGIVAYHAGHQPRIIYRTMVHRGRKGEPKGFGEDHFAKLLDAAHQHLNAPIVLLWDGLPAHKSAKMRALITARPWLRVYRLPGYAPELNPVENLWSSLKRSMANLAPGRTDDLLRVAKNRLKRMQYRPTLAYGFLATSGLAPP</sequence>
<organism evidence="2 3">
    <name type="scientific">Pseudosporangium ferrugineum</name>
    <dbReference type="NCBI Taxonomy" id="439699"/>
    <lineage>
        <taxon>Bacteria</taxon>
        <taxon>Bacillati</taxon>
        <taxon>Actinomycetota</taxon>
        <taxon>Actinomycetes</taxon>
        <taxon>Micromonosporales</taxon>
        <taxon>Micromonosporaceae</taxon>
        <taxon>Pseudosporangium</taxon>
    </lineage>
</organism>
<feature type="non-terminal residue" evidence="2">
    <location>
        <position position="1"/>
    </location>
</feature>
<evidence type="ECO:0000313" key="2">
    <source>
        <dbReference type="EMBL" id="PRY27730.1"/>
    </source>
</evidence>
<dbReference type="RefSeq" id="WP_245908392.1">
    <property type="nucleotide sequence ID" value="NZ_PVZG01000010.1"/>
</dbReference>